<evidence type="ECO:0000256" key="9">
    <source>
        <dbReference type="PIRSR" id="PIRSR601088-1"/>
    </source>
</evidence>
<feature type="active site" description="Proton acceptor" evidence="9">
    <location>
        <position position="284"/>
    </location>
</feature>
<evidence type="ECO:0000256" key="13">
    <source>
        <dbReference type="RuleBase" id="RU361152"/>
    </source>
</evidence>
<dbReference type="EMBL" id="VDCQ01000030">
    <property type="protein sequence ID" value="TNJ64401.1"/>
    <property type="molecule type" value="Genomic_DNA"/>
</dbReference>
<comment type="caution">
    <text evidence="15">The sequence shown here is derived from an EMBL/GenBank/DDBJ whole genome shotgun (WGS) entry which is preliminary data.</text>
</comment>
<dbReference type="InterPro" id="IPR022616">
    <property type="entry name" value="Glyco_hydro_4_C"/>
</dbReference>
<dbReference type="SUPFAM" id="SSF51735">
    <property type="entry name" value="NAD(P)-binding Rossmann-fold domains"/>
    <property type="match status" value="1"/>
</dbReference>
<comment type="cofactor">
    <cofactor evidence="13">
        <name>NAD(+)</name>
        <dbReference type="ChEBI" id="CHEBI:57540"/>
    </cofactor>
    <text evidence="13">Binds 1 NAD(+) per subunit.</text>
</comment>
<accession>A0A5C4T5Q0</accession>
<evidence type="ECO:0000256" key="7">
    <source>
        <dbReference type="ARBA" id="ARBA00023277"/>
    </source>
</evidence>
<dbReference type="PANTHER" id="PTHR32092">
    <property type="entry name" value="6-PHOSPHO-BETA-GLUCOSIDASE-RELATED"/>
    <property type="match status" value="1"/>
</dbReference>
<keyword evidence="11" id="KW-0408">Iron</keyword>
<comment type="cofactor">
    <cofactor evidence="1">
        <name>Mn(2+)</name>
        <dbReference type="ChEBI" id="CHEBI:29035"/>
    </cofactor>
</comment>
<dbReference type="Gene3D" id="3.90.1820.10">
    <property type="entry name" value="AglA-like glucosidase"/>
    <property type="match status" value="1"/>
</dbReference>
<keyword evidence="3 11" id="KW-0479">Metal-binding</keyword>
<evidence type="ECO:0000256" key="3">
    <source>
        <dbReference type="ARBA" id="ARBA00022723"/>
    </source>
</evidence>
<dbReference type="RefSeq" id="WP_139604147.1">
    <property type="nucleotide sequence ID" value="NZ_VDCQ01000030.1"/>
</dbReference>
<keyword evidence="6 11" id="KW-0464">Manganese</keyword>
<evidence type="ECO:0000256" key="4">
    <source>
        <dbReference type="ARBA" id="ARBA00022801"/>
    </source>
</evidence>
<dbReference type="OrthoDB" id="9808275at2"/>
<dbReference type="PANTHER" id="PTHR32092:SF6">
    <property type="entry name" value="ALPHA-GALACTOSIDASE"/>
    <property type="match status" value="1"/>
</dbReference>
<dbReference type="SUPFAM" id="SSF56327">
    <property type="entry name" value="LDH C-terminal domain-like"/>
    <property type="match status" value="1"/>
</dbReference>
<dbReference type="Proteomes" id="UP000307943">
    <property type="component" value="Unassembled WGS sequence"/>
</dbReference>
<keyword evidence="16" id="KW-1185">Reference proteome</keyword>
<comment type="similarity">
    <text evidence="2 13">Belongs to the glycosyl hydrolase 4 family.</text>
</comment>
<evidence type="ECO:0000256" key="8">
    <source>
        <dbReference type="ARBA" id="ARBA00023295"/>
    </source>
</evidence>
<feature type="binding site" evidence="11">
    <location>
        <position position="176"/>
    </location>
    <ligand>
        <name>Mn(2+)</name>
        <dbReference type="ChEBI" id="CHEBI:29035"/>
    </ligand>
</feature>
<dbReference type="PRINTS" id="PR00732">
    <property type="entry name" value="GLHYDRLASE4"/>
</dbReference>
<feature type="binding site" evidence="10">
    <location>
        <position position="154"/>
    </location>
    <ligand>
        <name>substrate</name>
    </ligand>
</feature>
<proteinExistence type="inferred from homology"/>
<feature type="binding site" evidence="11">
    <location>
        <position position="218"/>
    </location>
    <ligand>
        <name>Mn(2+)</name>
        <dbReference type="ChEBI" id="CHEBI:29035"/>
    </ligand>
</feature>
<dbReference type="Pfam" id="PF02056">
    <property type="entry name" value="Glyco_hydro_4"/>
    <property type="match status" value="1"/>
</dbReference>
<dbReference type="GO" id="GO:0005975">
    <property type="term" value="P:carbohydrate metabolic process"/>
    <property type="evidence" value="ECO:0007669"/>
    <property type="project" value="InterPro"/>
</dbReference>
<evidence type="ECO:0000313" key="15">
    <source>
        <dbReference type="EMBL" id="TNJ64401.1"/>
    </source>
</evidence>
<keyword evidence="7" id="KW-0119">Carbohydrate metabolism</keyword>
<dbReference type="InterPro" id="IPR053715">
    <property type="entry name" value="GH4_Enzyme_sf"/>
</dbReference>
<dbReference type="Pfam" id="PF11975">
    <property type="entry name" value="Glyco_hydro_4C"/>
    <property type="match status" value="1"/>
</dbReference>
<dbReference type="InterPro" id="IPR001088">
    <property type="entry name" value="Glyco_hydro_4"/>
</dbReference>
<keyword evidence="4 13" id="KW-0378">Hydrolase</keyword>
<evidence type="ECO:0000256" key="1">
    <source>
        <dbReference type="ARBA" id="ARBA00001936"/>
    </source>
</evidence>
<feature type="active site" description="Proton donor" evidence="9">
    <location>
        <position position="180"/>
    </location>
</feature>
<feature type="binding site" evidence="10">
    <location>
        <position position="98"/>
    </location>
    <ligand>
        <name>substrate</name>
    </ligand>
</feature>
<evidence type="ECO:0000256" key="6">
    <source>
        <dbReference type="ARBA" id="ARBA00023211"/>
    </source>
</evidence>
<keyword evidence="11" id="KW-0533">Nickel</keyword>
<reference evidence="15 16" key="1">
    <citation type="submission" date="2019-05" db="EMBL/GenBank/DDBJ databases">
        <title>We sequenced the genome of Paenibacillus hemerocallicola KCTC 33185 for further insight into its adaptation and study the phylogeny of Paenibacillus.</title>
        <authorList>
            <person name="Narsing Rao M.P."/>
        </authorList>
    </citation>
    <scope>NUCLEOTIDE SEQUENCE [LARGE SCALE GENOMIC DNA]</scope>
    <source>
        <strain evidence="15 16">KCTC 33185</strain>
    </source>
</reference>
<dbReference type="InterPro" id="IPR036291">
    <property type="entry name" value="NAD(P)-bd_dom_sf"/>
</dbReference>
<dbReference type="InterPro" id="IPR015955">
    <property type="entry name" value="Lactate_DH/Glyco_Ohase_4_C"/>
</dbReference>
<feature type="domain" description="Glycosyl hydrolase family 4 C-terminal" evidence="14">
    <location>
        <begin position="213"/>
        <end position="435"/>
    </location>
</feature>
<evidence type="ECO:0000256" key="11">
    <source>
        <dbReference type="PIRSR" id="PIRSR601088-3"/>
    </source>
</evidence>
<evidence type="ECO:0000259" key="14">
    <source>
        <dbReference type="Pfam" id="PF11975"/>
    </source>
</evidence>
<dbReference type="GO" id="GO:0046872">
    <property type="term" value="F:metal ion binding"/>
    <property type="evidence" value="ECO:0007669"/>
    <property type="project" value="UniProtKB-KW"/>
</dbReference>
<gene>
    <name evidence="15" type="ORF">FE784_20765</name>
</gene>
<evidence type="ECO:0000256" key="5">
    <source>
        <dbReference type="ARBA" id="ARBA00023027"/>
    </source>
</evidence>
<dbReference type="AlphaFoldDB" id="A0A5C4T5Q0"/>
<keyword evidence="8 13" id="KW-0326">Glycosidase</keyword>
<name>A0A5C4T5Q0_9BACL</name>
<sequence length="462" mass="51628">MNDVKLLKPKVVVLGAGSLFFGRQSIWQMVTSPYLNNGTLALVDTDEARLAKLLKLARMVAEEQGVRLTVEGSTDRRDVLKDADFVVLSFAKDTVKYRGIDCAVSEKYGIRMCSGDTIGPGGIFRAMRELPVIMECVRDIEEICPDAWVINYINPSAVHGIALSRYAPSLKSFALCDGLHMPHVKRNYLKRAGIIADAKEYTEDVAGRFDFRIAGVNHFTWLLKAEFDGRDVAPLIAESLRRAAETGTDGGDRGAKAAHNDAIGYELYNVFGYVPTCVAHTKEYLRYWQGLGKTVEPIPQLHIWETEERYKRHDAMWKQVDDFVSGGRPISEYRTAFGPDHATDIIENMVGGLGKPYYINTLNRGAVSNMNGDAFLELCCEVTLDGVKPLPVGEMPRGIRGMQELVLDTHELTAEAVVERSFAKLRRAMMTDPLVNSIGDADNIIKELLEQEREALPSWWYE</sequence>
<evidence type="ECO:0000256" key="10">
    <source>
        <dbReference type="PIRSR" id="PIRSR601088-2"/>
    </source>
</evidence>
<evidence type="ECO:0000256" key="12">
    <source>
        <dbReference type="PIRSR" id="PIRSR601088-4"/>
    </source>
</evidence>
<keyword evidence="5 13" id="KW-0520">NAD</keyword>
<feature type="site" description="Increases basicity of active site Tyr" evidence="12">
    <location>
        <position position="116"/>
    </location>
</feature>
<dbReference type="GO" id="GO:0016616">
    <property type="term" value="F:oxidoreductase activity, acting on the CH-OH group of donors, NAD or NADP as acceptor"/>
    <property type="evidence" value="ECO:0007669"/>
    <property type="project" value="InterPro"/>
</dbReference>
<organism evidence="15 16">
    <name type="scientific">Paenibacillus hemerocallicola</name>
    <dbReference type="NCBI Taxonomy" id="1172614"/>
    <lineage>
        <taxon>Bacteria</taxon>
        <taxon>Bacillati</taxon>
        <taxon>Bacillota</taxon>
        <taxon>Bacilli</taxon>
        <taxon>Bacillales</taxon>
        <taxon>Paenibacillaceae</taxon>
        <taxon>Paenibacillus</taxon>
    </lineage>
</organism>
<protein>
    <submittedName>
        <fullName evidence="15">Glycoside hydrolase family 4</fullName>
    </submittedName>
</protein>
<evidence type="ECO:0000256" key="2">
    <source>
        <dbReference type="ARBA" id="ARBA00010141"/>
    </source>
</evidence>
<keyword evidence="11" id="KW-0170">Cobalt</keyword>
<dbReference type="GO" id="GO:0004553">
    <property type="term" value="F:hydrolase activity, hydrolyzing O-glycosyl compounds"/>
    <property type="evidence" value="ECO:0007669"/>
    <property type="project" value="InterPro"/>
</dbReference>
<evidence type="ECO:0000313" key="16">
    <source>
        <dbReference type="Proteomes" id="UP000307943"/>
    </source>
</evidence>